<feature type="transmembrane region" description="Helical" evidence="1">
    <location>
        <begin position="30"/>
        <end position="53"/>
    </location>
</feature>
<keyword evidence="1" id="KW-0472">Membrane</keyword>
<feature type="transmembrane region" description="Helical" evidence="1">
    <location>
        <begin position="105"/>
        <end position="127"/>
    </location>
</feature>
<name>A0AAV5TAR0_9BILA</name>
<dbReference type="Proteomes" id="UP001432027">
    <property type="component" value="Unassembled WGS sequence"/>
</dbReference>
<reference evidence="2" key="1">
    <citation type="submission" date="2023-10" db="EMBL/GenBank/DDBJ databases">
        <title>Genome assembly of Pristionchus species.</title>
        <authorList>
            <person name="Yoshida K."/>
            <person name="Sommer R.J."/>
        </authorList>
    </citation>
    <scope>NUCLEOTIDE SEQUENCE</scope>
    <source>
        <strain evidence="2">RS0144</strain>
    </source>
</reference>
<feature type="transmembrane region" description="Helical" evidence="1">
    <location>
        <begin position="74"/>
        <end position="99"/>
    </location>
</feature>
<keyword evidence="3" id="KW-1185">Reference proteome</keyword>
<accession>A0AAV5TAR0</accession>
<dbReference type="EMBL" id="BTSX01000004">
    <property type="protein sequence ID" value="GMS92630.1"/>
    <property type="molecule type" value="Genomic_DNA"/>
</dbReference>
<keyword evidence="1" id="KW-0812">Transmembrane</keyword>
<keyword evidence="1" id="KW-1133">Transmembrane helix</keyword>
<evidence type="ECO:0000313" key="2">
    <source>
        <dbReference type="EMBL" id="GMS92630.1"/>
    </source>
</evidence>
<comment type="caution">
    <text evidence="2">The sequence shown here is derived from an EMBL/GenBank/DDBJ whole genome shotgun (WGS) entry which is preliminary data.</text>
</comment>
<evidence type="ECO:0008006" key="4">
    <source>
        <dbReference type="Google" id="ProtNLM"/>
    </source>
</evidence>
<organism evidence="2 3">
    <name type="scientific">Pristionchus entomophagus</name>
    <dbReference type="NCBI Taxonomy" id="358040"/>
    <lineage>
        <taxon>Eukaryota</taxon>
        <taxon>Metazoa</taxon>
        <taxon>Ecdysozoa</taxon>
        <taxon>Nematoda</taxon>
        <taxon>Chromadorea</taxon>
        <taxon>Rhabditida</taxon>
        <taxon>Rhabditina</taxon>
        <taxon>Diplogasteromorpha</taxon>
        <taxon>Diplogasteroidea</taxon>
        <taxon>Neodiplogasteridae</taxon>
        <taxon>Pristionchus</taxon>
    </lineage>
</organism>
<evidence type="ECO:0000313" key="3">
    <source>
        <dbReference type="Proteomes" id="UP001432027"/>
    </source>
</evidence>
<evidence type="ECO:0000256" key="1">
    <source>
        <dbReference type="SAM" id="Phobius"/>
    </source>
</evidence>
<proteinExistence type="predicted"/>
<protein>
    <recommendedName>
        <fullName evidence="4">G protein-coupled receptor</fullName>
    </recommendedName>
</protein>
<gene>
    <name evidence="2" type="ORF">PENTCL1PPCAC_14805</name>
</gene>
<dbReference type="AlphaFoldDB" id="A0AAV5TAR0"/>
<sequence>MTDGQSVYRAELPLANLVRAQNTIAIGPPVFYLGLFGLLSISLNILVVFHLLTMRKSIRTSTLRSSKNFTSERGLALTSVATAIAQMIFFAAFVILQMGKTPAAAALNIIPLVLNSAVPFWVLLASVPTARHTHRSRNSGAPKTIHITTPINDRSLGIPDQSHFQFPRVGMDSERLLIDAFFQNSLLFQ</sequence>